<dbReference type="AlphaFoldDB" id="A0A0K9GWD0"/>
<accession>A0A0K9GWD0</accession>
<comment type="caution">
    <text evidence="1">The sequence shown here is derived from an EMBL/GenBank/DDBJ whole genome shotgun (WGS) entry which is preliminary data.</text>
</comment>
<evidence type="ECO:0000313" key="1">
    <source>
        <dbReference type="EMBL" id="KMY50936.1"/>
    </source>
</evidence>
<keyword evidence="2" id="KW-1185">Reference proteome</keyword>
<gene>
    <name evidence="1" type="ORF">AC625_16540</name>
</gene>
<proteinExistence type="predicted"/>
<reference evidence="2" key="1">
    <citation type="submission" date="2015-07" db="EMBL/GenBank/DDBJ databases">
        <title>Genome sequencing project for genomic taxonomy and phylogenomics of Bacillus-like bacteria.</title>
        <authorList>
            <person name="Liu B."/>
            <person name="Wang J."/>
            <person name="Zhu Y."/>
            <person name="Liu G."/>
            <person name="Chen Q."/>
            <person name="Chen Z."/>
            <person name="Lan J."/>
            <person name="Che J."/>
            <person name="Ge C."/>
            <person name="Shi H."/>
            <person name="Pan Z."/>
            <person name="Liu X."/>
        </authorList>
    </citation>
    <scope>NUCLEOTIDE SEQUENCE [LARGE SCALE GENOMIC DNA]</scope>
    <source>
        <strain evidence="2">FJAT-27997</strain>
    </source>
</reference>
<dbReference type="Proteomes" id="UP000037146">
    <property type="component" value="Unassembled WGS sequence"/>
</dbReference>
<organism evidence="1 2">
    <name type="scientific">Peribacillus loiseleuriae</name>
    <dbReference type="NCBI Taxonomy" id="1679170"/>
    <lineage>
        <taxon>Bacteria</taxon>
        <taxon>Bacillati</taxon>
        <taxon>Bacillota</taxon>
        <taxon>Bacilli</taxon>
        <taxon>Bacillales</taxon>
        <taxon>Bacillaceae</taxon>
        <taxon>Peribacillus</taxon>
    </lineage>
</organism>
<protein>
    <submittedName>
        <fullName evidence="1">Uncharacterized protein</fullName>
    </submittedName>
</protein>
<sequence>MRMQEFCYLMIMMILSDWKVVLLHAAQSNASAMIHPILKRPNEKIKKDGHDGRPICYVLAEASTESTTTINKT</sequence>
<dbReference type="EMBL" id="LFZW01000001">
    <property type="protein sequence ID" value="KMY50936.1"/>
    <property type="molecule type" value="Genomic_DNA"/>
</dbReference>
<evidence type="ECO:0000313" key="2">
    <source>
        <dbReference type="Proteomes" id="UP000037146"/>
    </source>
</evidence>
<name>A0A0K9GWD0_9BACI</name>
<dbReference type="STRING" id="1679170.AC625_16540"/>